<dbReference type="Gene3D" id="2.60.40.1180">
    <property type="entry name" value="Golgi alpha-mannosidase II"/>
    <property type="match status" value="1"/>
</dbReference>
<dbReference type="AlphaFoldDB" id="A0A835XIS1"/>
<protein>
    <recommendedName>
        <fullName evidence="4">1,4-alpha-glucan branching enzyme</fullName>
        <ecNumber evidence="4">2.4.1.18</ecNumber>
    </recommendedName>
</protein>
<comment type="similarity">
    <text evidence="3">Belongs to the glycosyl hydrolase 13 family. GlgB subfamily.</text>
</comment>
<dbReference type="InterPro" id="IPR037439">
    <property type="entry name" value="Branching_enzy"/>
</dbReference>
<comment type="caution">
    <text evidence="9">The sequence shown here is derived from an EMBL/GenBank/DDBJ whole genome shotgun (WGS) entry which is preliminary data.</text>
</comment>
<comment type="subcellular location">
    <subcellularLocation>
        <location evidence="2">Plastid</location>
        <location evidence="2">Amyloplast</location>
    </subcellularLocation>
</comment>
<dbReference type="SUPFAM" id="SSF51011">
    <property type="entry name" value="Glycosyl hydrolase domain"/>
    <property type="match status" value="1"/>
</dbReference>
<organism evidence="9 10">
    <name type="scientific">Edaphochlamys debaryana</name>
    <dbReference type="NCBI Taxonomy" id="47281"/>
    <lineage>
        <taxon>Eukaryota</taxon>
        <taxon>Viridiplantae</taxon>
        <taxon>Chlorophyta</taxon>
        <taxon>core chlorophytes</taxon>
        <taxon>Chlorophyceae</taxon>
        <taxon>CS clade</taxon>
        <taxon>Chlamydomonadales</taxon>
        <taxon>Chlamydomonadales incertae sedis</taxon>
        <taxon>Edaphochlamys</taxon>
    </lineage>
</organism>
<dbReference type="GO" id="GO:0043169">
    <property type="term" value="F:cation binding"/>
    <property type="evidence" value="ECO:0007669"/>
    <property type="project" value="InterPro"/>
</dbReference>
<dbReference type="Proteomes" id="UP000612055">
    <property type="component" value="Unassembled WGS sequence"/>
</dbReference>
<dbReference type="InterPro" id="IPR006047">
    <property type="entry name" value="GH13_cat_dom"/>
</dbReference>
<evidence type="ECO:0000256" key="3">
    <source>
        <dbReference type="ARBA" id="ARBA00009000"/>
    </source>
</evidence>
<dbReference type="GO" id="GO:0005978">
    <property type="term" value="P:glycogen biosynthetic process"/>
    <property type="evidence" value="ECO:0007669"/>
    <property type="project" value="InterPro"/>
</dbReference>
<evidence type="ECO:0000259" key="8">
    <source>
        <dbReference type="SMART" id="SM00642"/>
    </source>
</evidence>
<dbReference type="InterPro" id="IPR013780">
    <property type="entry name" value="Glyco_hydro_b"/>
</dbReference>
<dbReference type="Pfam" id="PF02922">
    <property type="entry name" value="CBM_48"/>
    <property type="match status" value="1"/>
</dbReference>
<comment type="catalytic activity">
    <reaction evidence="1">
        <text>Transfers a segment of a (1-&gt;4)-alpha-D-glucan chain to a primary hydroxy group in a similar glucan chain.</text>
        <dbReference type="EC" id="2.4.1.18"/>
    </reaction>
</comment>
<evidence type="ECO:0000256" key="6">
    <source>
        <dbReference type="ARBA" id="ARBA00023234"/>
    </source>
</evidence>
<dbReference type="PANTHER" id="PTHR43651:SF11">
    <property type="entry name" value="MALTO-OLIGOSYLTREHALOSE TREHALOHYDROLASE"/>
    <property type="match status" value="1"/>
</dbReference>
<dbReference type="Gene3D" id="3.20.20.80">
    <property type="entry name" value="Glycosidases"/>
    <property type="match status" value="1"/>
</dbReference>
<evidence type="ECO:0000256" key="1">
    <source>
        <dbReference type="ARBA" id="ARBA00000826"/>
    </source>
</evidence>
<accession>A0A835XIS1</accession>
<reference evidence="9" key="1">
    <citation type="journal article" date="2020" name="bioRxiv">
        <title>Comparative genomics of Chlamydomonas.</title>
        <authorList>
            <person name="Craig R.J."/>
            <person name="Hasan A.R."/>
            <person name="Ness R.W."/>
            <person name="Keightley P.D."/>
        </authorList>
    </citation>
    <scope>NUCLEOTIDE SEQUENCE</scope>
    <source>
        <strain evidence="9">CCAP 11/70</strain>
    </source>
</reference>
<sequence>MPAQHRSVSTSSSSSAPLAAPLSKVLSQPRRLVAASAAAVEAPPSEASGPPEVFYPAPQLAAVTPFHDCPFGATRLPDGSVSFKVWAPHAAAVSLLIRDSGAEIPLQRWEDDWSALLVPGALASAGAYCVQIRTHDGNTFTRRDARAKSADYDSDWCFLDDPSAFPWSDMTESTEEDGPVSYGWQPRPFDEYLIYEMHVGSYTDEGTLVAAQEKLKHVASLGYTAVQLMPITEHSDAWGYNPRLLTALHRKYGTPDDLRRFVDAAHQLGLGVIIDVVLHHGAVDGNSLWEYDGWGPDWNGGIYHEGGHDTQWGRGFAFWKREVRDLIEAACAQWLGDFRCDGLRFDSANDLPRETIQALTFSLRHRFPGRILTAEVTPENPQSVHDLGFDSVWVHSGYFDIIQQHRALGRGHHGGGDWAAGWDLPRLRTVMVLHYGFTGPTQCIKYLLGSHDQVGCRKGGAWYKDYEMIGGQHRYAVDQYGGGRSDPNARASARLWYAANVAAAGLPMIFMGTEFAQGGWWDIEPYERRLQWAQSEDETGQHMMAAFAAANALRLQFPALRRGWANILHEDRANGVVAFERVVEGETRIVAVINAGRKFWGGTEYGLWVGHAEGRMEEVFCSQSAAFGGSVESGIANEPRPIYDGKIWINLPPQCTLVFQHML</sequence>
<evidence type="ECO:0000313" key="9">
    <source>
        <dbReference type="EMBL" id="KAG2484155.1"/>
    </source>
</evidence>
<dbReference type="PANTHER" id="PTHR43651">
    <property type="entry name" value="1,4-ALPHA-GLUCAN-BRANCHING ENZYME"/>
    <property type="match status" value="1"/>
</dbReference>
<dbReference type="EMBL" id="JAEHOE010000156">
    <property type="protein sequence ID" value="KAG2484155.1"/>
    <property type="molecule type" value="Genomic_DNA"/>
</dbReference>
<keyword evidence="6" id="KW-0934">Plastid</keyword>
<dbReference type="InterPro" id="IPR013783">
    <property type="entry name" value="Ig-like_fold"/>
</dbReference>
<dbReference type="InterPro" id="IPR004193">
    <property type="entry name" value="Glyco_hydro_13_N"/>
</dbReference>
<keyword evidence="6" id="KW-0035">Amyloplast</keyword>
<dbReference type="SUPFAM" id="SSF81296">
    <property type="entry name" value="E set domains"/>
    <property type="match status" value="1"/>
</dbReference>
<dbReference type="InterPro" id="IPR017853">
    <property type="entry name" value="GH"/>
</dbReference>
<gene>
    <name evidence="9" type="ORF">HYH03_017036</name>
</gene>
<evidence type="ECO:0000256" key="7">
    <source>
        <dbReference type="SAM" id="MobiDB-lite"/>
    </source>
</evidence>
<dbReference type="InterPro" id="IPR006048">
    <property type="entry name" value="A-amylase/branching_C"/>
</dbReference>
<dbReference type="Pfam" id="PF02806">
    <property type="entry name" value="Alpha-amylase_C"/>
    <property type="match status" value="1"/>
</dbReference>
<feature type="domain" description="Glycosyl hydrolase family 13 catalytic" evidence="8">
    <location>
        <begin position="196"/>
        <end position="554"/>
    </location>
</feature>
<dbReference type="InterPro" id="IPR014756">
    <property type="entry name" value="Ig_E-set"/>
</dbReference>
<evidence type="ECO:0000256" key="4">
    <source>
        <dbReference type="ARBA" id="ARBA00012541"/>
    </source>
</evidence>
<evidence type="ECO:0000313" key="10">
    <source>
        <dbReference type="Proteomes" id="UP000612055"/>
    </source>
</evidence>
<feature type="compositionally biased region" description="Low complexity" evidence="7">
    <location>
        <begin position="7"/>
        <end position="20"/>
    </location>
</feature>
<dbReference type="Gene3D" id="2.60.40.10">
    <property type="entry name" value="Immunoglobulins"/>
    <property type="match status" value="1"/>
</dbReference>
<keyword evidence="10" id="KW-1185">Reference proteome</keyword>
<dbReference type="PIRSF" id="PIRSF000463">
    <property type="entry name" value="GlgB"/>
    <property type="match status" value="1"/>
</dbReference>
<evidence type="ECO:0000256" key="5">
    <source>
        <dbReference type="ARBA" id="ARBA00022679"/>
    </source>
</evidence>
<dbReference type="GO" id="GO:0003844">
    <property type="term" value="F:1,4-alpha-glucan branching enzyme activity"/>
    <property type="evidence" value="ECO:0007669"/>
    <property type="project" value="UniProtKB-EC"/>
</dbReference>
<dbReference type="GO" id="GO:0009501">
    <property type="term" value="C:amyloplast"/>
    <property type="evidence" value="ECO:0007669"/>
    <property type="project" value="UniProtKB-SubCell"/>
</dbReference>
<name>A0A835XIS1_9CHLO</name>
<dbReference type="GO" id="GO:0004553">
    <property type="term" value="F:hydrolase activity, hydrolyzing O-glycosyl compounds"/>
    <property type="evidence" value="ECO:0007669"/>
    <property type="project" value="InterPro"/>
</dbReference>
<keyword evidence="5" id="KW-0808">Transferase</keyword>
<dbReference type="SUPFAM" id="SSF51445">
    <property type="entry name" value="(Trans)glycosidases"/>
    <property type="match status" value="1"/>
</dbReference>
<feature type="region of interest" description="Disordered" evidence="7">
    <location>
        <begin position="1"/>
        <end position="20"/>
    </location>
</feature>
<evidence type="ECO:0000256" key="2">
    <source>
        <dbReference type="ARBA" id="ARBA00004602"/>
    </source>
</evidence>
<dbReference type="OrthoDB" id="1740265at2759"/>
<proteinExistence type="inferred from homology"/>
<dbReference type="Pfam" id="PF00128">
    <property type="entry name" value="Alpha-amylase"/>
    <property type="match status" value="1"/>
</dbReference>
<dbReference type="SMART" id="SM00642">
    <property type="entry name" value="Aamy"/>
    <property type="match status" value="1"/>
</dbReference>
<dbReference type="EC" id="2.4.1.18" evidence="4"/>